<comment type="caution">
    <text evidence="4">The sequence shown here is derived from an EMBL/GenBank/DDBJ whole genome shotgun (WGS) entry which is preliminary data.</text>
</comment>
<sequence>MPRRTAISIDQKKELRSYKALNSSFSNKALRQWFEARHNQKIALSSISEILSKRYEHLDQFINRGLNQKRYRREHWPELETALYMWIQQAETSITLTREILQIKAEFF</sequence>
<gene>
    <name evidence="4" type="ORF">AJ78_08359</name>
</gene>
<dbReference type="STRING" id="1447872.A0A1J9PS71"/>
<dbReference type="Pfam" id="PF18107">
    <property type="entry name" value="HTH_ABP1_N"/>
    <property type="match status" value="1"/>
</dbReference>
<evidence type="ECO:0000259" key="2">
    <source>
        <dbReference type="Pfam" id="PF03221"/>
    </source>
</evidence>
<dbReference type="GO" id="GO:0003677">
    <property type="term" value="F:DNA binding"/>
    <property type="evidence" value="ECO:0007669"/>
    <property type="project" value="UniProtKB-KW"/>
</dbReference>
<feature type="domain" description="HTH CENPB-type" evidence="2">
    <location>
        <begin position="76"/>
        <end position="108"/>
    </location>
</feature>
<evidence type="ECO:0000259" key="3">
    <source>
        <dbReference type="Pfam" id="PF18107"/>
    </source>
</evidence>
<organism evidence="4 5">
    <name type="scientific">Emergomyces pasteurianus Ep9510</name>
    <dbReference type="NCBI Taxonomy" id="1447872"/>
    <lineage>
        <taxon>Eukaryota</taxon>
        <taxon>Fungi</taxon>
        <taxon>Dikarya</taxon>
        <taxon>Ascomycota</taxon>
        <taxon>Pezizomycotina</taxon>
        <taxon>Eurotiomycetes</taxon>
        <taxon>Eurotiomycetidae</taxon>
        <taxon>Onygenales</taxon>
        <taxon>Ajellomycetaceae</taxon>
        <taxon>Emergomyces</taxon>
    </lineage>
</organism>
<dbReference type="VEuPathDB" id="FungiDB:AJ78_08359"/>
<keyword evidence="1" id="KW-0238">DNA-binding</keyword>
<feature type="domain" description="ARS-binding protein 1 N-terminal" evidence="3">
    <location>
        <begin position="3"/>
        <end position="60"/>
    </location>
</feature>
<dbReference type="SUPFAM" id="SSF46689">
    <property type="entry name" value="Homeodomain-like"/>
    <property type="match status" value="1"/>
</dbReference>
<evidence type="ECO:0000313" key="4">
    <source>
        <dbReference type="EMBL" id="OJD10699.1"/>
    </source>
</evidence>
<dbReference type="EMBL" id="LGRN01000713">
    <property type="protein sequence ID" value="OJD10699.1"/>
    <property type="molecule type" value="Genomic_DNA"/>
</dbReference>
<evidence type="ECO:0008006" key="6">
    <source>
        <dbReference type="Google" id="ProtNLM"/>
    </source>
</evidence>
<name>A0A1J9PS71_9EURO</name>
<dbReference type="InterPro" id="IPR009057">
    <property type="entry name" value="Homeodomain-like_sf"/>
</dbReference>
<dbReference type="OrthoDB" id="125347at2759"/>
<dbReference type="InterPro" id="IPR041188">
    <property type="entry name" value="HTH_ABP1_N"/>
</dbReference>
<dbReference type="Gene3D" id="1.10.10.60">
    <property type="entry name" value="Homeodomain-like"/>
    <property type="match status" value="2"/>
</dbReference>
<dbReference type="Proteomes" id="UP000182235">
    <property type="component" value="Unassembled WGS sequence"/>
</dbReference>
<protein>
    <recommendedName>
        <fullName evidence="6">HTH CENPB-type domain-containing protein</fullName>
    </recommendedName>
</protein>
<proteinExistence type="predicted"/>
<evidence type="ECO:0000313" key="5">
    <source>
        <dbReference type="Proteomes" id="UP000182235"/>
    </source>
</evidence>
<accession>A0A1J9PS71</accession>
<evidence type="ECO:0000256" key="1">
    <source>
        <dbReference type="ARBA" id="ARBA00023125"/>
    </source>
</evidence>
<keyword evidence="5" id="KW-1185">Reference proteome</keyword>
<dbReference type="InterPro" id="IPR006600">
    <property type="entry name" value="HTH_CenpB_DNA-bd_dom"/>
</dbReference>
<reference evidence="4 5" key="1">
    <citation type="submission" date="2015-07" db="EMBL/GenBank/DDBJ databases">
        <title>Emmonsia species relationships and genome sequence.</title>
        <authorList>
            <consortium name="The Broad Institute Genomics Platform"/>
            <person name="Cuomo C.A."/>
            <person name="Munoz J.F."/>
            <person name="Imamovic A."/>
            <person name="Priest M.E."/>
            <person name="Young S."/>
            <person name="Clay O.K."/>
            <person name="McEwen J.G."/>
        </authorList>
    </citation>
    <scope>NUCLEOTIDE SEQUENCE [LARGE SCALE GENOMIC DNA]</scope>
    <source>
        <strain evidence="4 5">UAMH 9510</strain>
    </source>
</reference>
<dbReference type="AlphaFoldDB" id="A0A1J9PS71"/>
<dbReference type="Pfam" id="PF03221">
    <property type="entry name" value="HTH_Tnp_Tc5"/>
    <property type="match status" value="1"/>
</dbReference>